<organism evidence="10 11">
    <name type="scientific">Galerina marginata (strain CBS 339.88)</name>
    <dbReference type="NCBI Taxonomy" id="685588"/>
    <lineage>
        <taxon>Eukaryota</taxon>
        <taxon>Fungi</taxon>
        <taxon>Dikarya</taxon>
        <taxon>Basidiomycota</taxon>
        <taxon>Agaricomycotina</taxon>
        <taxon>Agaricomycetes</taxon>
        <taxon>Agaricomycetidae</taxon>
        <taxon>Agaricales</taxon>
        <taxon>Agaricineae</taxon>
        <taxon>Strophariaceae</taxon>
        <taxon>Galerina</taxon>
    </lineage>
</organism>
<dbReference type="STRING" id="685588.A0A067THB3"/>
<dbReference type="CDD" id="cd06224">
    <property type="entry name" value="REM"/>
    <property type="match status" value="1"/>
</dbReference>
<dbReference type="SMART" id="SM00326">
    <property type="entry name" value="SH3"/>
    <property type="match status" value="1"/>
</dbReference>
<dbReference type="Gene3D" id="1.10.840.10">
    <property type="entry name" value="Ras guanine-nucleotide exchange factors catalytic domain"/>
    <property type="match status" value="1"/>
</dbReference>
<proteinExistence type="predicted"/>
<dbReference type="SMART" id="SM00147">
    <property type="entry name" value="RasGEF"/>
    <property type="match status" value="1"/>
</dbReference>
<dbReference type="PROSITE" id="PS50002">
    <property type="entry name" value="SH3"/>
    <property type="match status" value="1"/>
</dbReference>
<dbReference type="InterPro" id="IPR000651">
    <property type="entry name" value="Ras-like_Gua-exchang_fac_N"/>
</dbReference>
<evidence type="ECO:0000259" key="7">
    <source>
        <dbReference type="PROSITE" id="PS50009"/>
    </source>
</evidence>
<feature type="domain" description="SH3" evidence="6">
    <location>
        <begin position="30"/>
        <end position="89"/>
    </location>
</feature>
<protein>
    <recommendedName>
        <fullName evidence="12">Ras GEF</fullName>
    </recommendedName>
</protein>
<dbReference type="Proteomes" id="UP000027222">
    <property type="component" value="Unassembled WGS sequence"/>
</dbReference>
<dbReference type="Gene3D" id="1.20.870.10">
    <property type="entry name" value="Son of sevenless (SoS) protein Chain: S domain 1"/>
    <property type="match status" value="1"/>
</dbReference>
<dbReference type="PRINTS" id="PR00452">
    <property type="entry name" value="SH3DOMAIN"/>
</dbReference>
<evidence type="ECO:0000259" key="8">
    <source>
        <dbReference type="PROSITE" id="PS50020"/>
    </source>
</evidence>
<evidence type="ECO:0000256" key="1">
    <source>
        <dbReference type="ARBA" id="ARBA00022443"/>
    </source>
</evidence>
<accession>A0A067THB3</accession>
<gene>
    <name evidence="10" type="ORF">GALMADRAFT_238008</name>
</gene>
<sequence length="1310" mass="144666">MNASSSSSTTTQLQSVQQQQEEQQPVDEPYNTLFCRALYDYEAQDASALSFHTDDIIEVLTQQPSGWWDGLLGEERGWFPSNYVTIISDEEAELAFSQAEFSTVDGQSSGVTTQPNPTVDVSQNLNAEIQSENEEWLDNEVSYRNGTQPPQKAPARNGTQPSDFWMPEVTPNGHIYYVNTQTGQRSRDLPQEAEDEVSDGDLAGLTSQSTSRSGTSAGLAFGPSDAEASSGSEDIGGRPNGTSEWVKKLADDGSQYYYNTIDGRMQWTTPEGTKASALASGRSTATLPSGISRQPDTSRLSVYSDDSDVQPLEHLQASSRPRHKNGSSRHIGSSTRSEPNQAAVMELTSAERIAKALQHALEPPPANLVTDLSAIAKGAIQAIVENVQSGGAIRRPEDDKKMDQLIYSGVLAVRNLLYIASAPTNPVPNSVLPGVGRDAKSHSSAQSPLKPAQRKVTATLSRLVLSARAMQYDSGSQLSDTLNRIETDSEELERAVLSFVLEVQRNEHSQPTQHVKRLQGVFTTANVGLGLVGGGTAGSWKGFGYVSLDDEGGMPRKVLGTDVLSEIGISLERLQERVFALNQALRITTDSSVQQVRSRVQELVTYISGFLSLIADIHVARHVDIDGIRQAGDAVANDHYSQSVGNARHLVRTLETVVQAIYDDSSALLLTTQTLHDGERSSLRGEREEAYDLLDSLSGSLGTNFGVVKQIFDALLSVGHEQADVAQGDYNGSIEWRMSRLSVINDHFGGAVHGPIKSSTDAYHSENEDVVDMELAFNRPGLRKQKSTADSSYDSYRTLANSGEMLPVPSRDSEISLDNTLVTQSPTDLRDGFADNDGVLFEDEAPTKPASRPSGANKLQRLLGEEYADKVAADLQPWYLRPNYSPADIIIDADGSVRGGTVAALVERLTAHEQADTSFSKAFLMTYKSFATLDELFDLLVARFRIQPPENLTQSEKEEWSKLKQHVIQMRVINTMKSMVLDDGVLEKEDMYILDRMKDFISTEEVARFAAAKNLLTQIERTQRQGGDGKTLVNTSLGPPPPPIIPKSSKKLKLLDIDPLELARQLTIMESQLYQKIKPMECLQRSREQKTENVDNITTVIQTSNRIADWVAESVLSKEDSRRRAQVVKHLIAVADRCRTLNNFSTMIAITSGLNTPPIRRLKRTWEQVNQRFMAQFGACEMTIDSNKNFTKYRSLMASVTPPCVPFIGVFLSTLQFIQDGNPDNLPGGLVNFRKRQKASEVINDIKRWQAQPFNFQPLTPVISYINDSLNQFSDTRASSDHFWHLSLEREPREREDEKMARLLQESGFL</sequence>
<evidence type="ECO:0000259" key="9">
    <source>
        <dbReference type="PROSITE" id="PS50212"/>
    </source>
</evidence>
<dbReference type="Gene3D" id="2.20.70.10">
    <property type="match status" value="2"/>
</dbReference>
<dbReference type="EMBL" id="KL142369">
    <property type="protein sequence ID" value="KDR82605.1"/>
    <property type="molecule type" value="Genomic_DNA"/>
</dbReference>
<feature type="domain" description="Ras-GEF" evidence="7">
    <location>
        <begin position="1058"/>
        <end position="1293"/>
    </location>
</feature>
<dbReference type="SUPFAM" id="SSF51045">
    <property type="entry name" value="WW domain"/>
    <property type="match status" value="1"/>
</dbReference>
<feature type="region of interest" description="Disordered" evidence="5">
    <location>
        <begin position="182"/>
        <end position="245"/>
    </location>
</feature>
<keyword evidence="2 3" id="KW-0344">Guanine-nucleotide releasing factor</keyword>
<feature type="compositionally biased region" description="Polar residues" evidence="5">
    <location>
        <begin position="328"/>
        <end position="340"/>
    </location>
</feature>
<dbReference type="SUPFAM" id="SSF48366">
    <property type="entry name" value="Ras GEF"/>
    <property type="match status" value="1"/>
</dbReference>
<name>A0A067THB3_GALM3</name>
<dbReference type="InterPro" id="IPR036028">
    <property type="entry name" value="SH3-like_dom_sf"/>
</dbReference>
<dbReference type="GO" id="GO:0005886">
    <property type="term" value="C:plasma membrane"/>
    <property type="evidence" value="ECO:0007669"/>
    <property type="project" value="TreeGrafter"/>
</dbReference>
<dbReference type="Pfam" id="PF00018">
    <property type="entry name" value="SH3_1"/>
    <property type="match status" value="1"/>
</dbReference>
<evidence type="ECO:0008006" key="12">
    <source>
        <dbReference type="Google" id="ProtNLM"/>
    </source>
</evidence>
<dbReference type="Gene3D" id="2.30.30.40">
    <property type="entry name" value="SH3 Domains"/>
    <property type="match status" value="1"/>
</dbReference>
<keyword evidence="11" id="KW-1185">Reference proteome</keyword>
<dbReference type="SUPFAM" id="SSF50044">
    <property type="entry name" value="SH3-domain"/>
    <property type="match status" value="1"/>
</dbReference>
<feature type="domain" description="WW" evidence="8">
    <location>
        <begin position="239"/>
        <end position="272"/>
    </location>
</feature>
<dbReference type="FunFam" id="2.30.30.40:FF:000072">
    <property type="entry name" value="Unconventional Myosin IB"/>
    <property type="match status" value="1"/>
</dbReference>
<dbReference type="InterPro" id="IPR001202">
    <property type="entry name" value="WW_dom"/>
</dbReference>
<feature type="domain" description="N-terminal Ras-GEF" evidence="9">
    <location>
        <begin position="893"/>
        <end position="1024"/>
    </location>
</feature>
<reference evidence="11" key="1">
    <citation type="journal article" date="2014" name="Proc. Natl. Acad. Sci. U.S.A.">
        <title>Extensive sampling of basidiomycete genomes demonstrates inadequacy of the white-rot/brown-rot paradigm for wood decay fungi.</title>
        <authorList>
            <person name="Riley R."/>
            <person name="Salamov A.A."/>
            <person name="Brown D.W."/>
            <person name="Nagy L.G."/>
            <person name="Floudas D."/>
            <person name="Held B.W."/>
            <person name="Levasseur A."/>
            <person name="Lombard V."/>
            <person name="Morin E."/>
            <person name="Otillar R."/>
            <person name="Lindquist E.A."/>
            <person name="Sun H."/>
            <person name="LaButti K.M."/>
            <person name="Schmutz J."/>
            <person name="Jabbour D."/>
            <person name="Luo H."/>
            <person name="Baker S.E."/>
            <person name="Pisabarro A.G."/>
            <person name="Walton J.D."/>
            <person name="Blanchette R.A."/>
            <person name="Henrissat B."/>
            <person name="Martin F."/>
            <person name="Cullen D."/>
            <person name="Hibbett D.S."/>
            <person name="Grigoriev I.V."/>
        </authorList>
    </citation>
    <scope>NUCLEOTIDE SEQUENCE [LARGE SCALE GENOMIC DNA]</scope>
    <source>
        <strain evidence="11">CBS 339.88</strain>
    </source>
</reference>
<dbReference type="Pfam" id="PF00618">
    <property type="entry name" value="RasGEF_N"/>
    <property type="match status" value="1"/>
</dbReference>
<feature type="region of interest" description="Disordered" evidence="5">
    <location>
        <begin position="1"/>
        <end position="27"/>
    </location>
</feature>
<dbReference type="InterPro" id="IPR001452">
    <property type="entry name" value="SH3_domain"/>
</dbReference>
<dbReference type="OrthoDB" id="546434at2759"/>
<dbReference type="CDD" id="cd11883">
    <property type="entry name" value="SH3_Sdc25"/>
    <property type="match status" value="1"/>
</dbReference>
<evidence type="ECO:0000256" key="2">
    <source>
        <dbReference type="ARBA" id="ARBA00022658"/>
    </source>
</evidence>
<keyword evidence="1 4" id="KW-0728">SH3 domain</keyword>
<dbReference type="PROSITE" id="PS50020">
    <property type="entry name" value="WW_DOMAIN_2"/>
    <property type="match status" value="1"/>
</dbReference>
<dbReference type="PANTHER" id="PTHR23113">
    <property type="entry name" value="GUANINE NUCLEOTIDE EXCHANGE FACTOR"/>
    <property type="match status" value="1"/>
</dbReference>
<dbReference type="GO" id="GO:0007265">
    <property type="term" value="P:Ras protein signal transduction"/>
    <property type="evidence" value="ECO:0007669"/>
    <property type="project" value="TreeGrafter"/>
</dbReference>
<feature type="compositionally biased region" description="Polar residues" evidence="5">
    <location>
        <begin position="205"/>
        <end position="216"/>
    </location>
</feature>
<feature type="region of interest" description="Disordered" evidence="5">
    <location>
        <begin position="272"/>
        <end position="340"/>
    </location>
</feature>
<evidence type="ECO:0000256" key="3">
    <source>
        <dbReference type="PROSITE-ProRule" id="PRU00168"/>
    </source>
</evidence>
<dbReference type="PROSITE" id="PS50009">
    <property type="entry name" value="RASGEF_CAT"/>
    <property type="match status" value="1"/>
</dbReference>
<dbReference type="InterPro" id="IPR036020">
    <property type="entry name" value="WW_dom_sf"/>
</dbReference>
<evidence type="ECO:0000256" key="5">
    <source>
        <dbReference type="SAM" id="MobiDB-lite"/>
    </source>
</evidence>
<dbReference type="Pfam" id="PF00617">
    <property type="entry name" value="RasGEF"/>
    <property type="match status" value="1"/>
</dbReference>
<feature type="region of interest" description="Disordered" evidence="5">
    <location>
        <begin position="142"/>
        <end position="168"/>
    </location>
</feature>
<dbReference type="InterPro" id="IPR036964">
    <property type="entry name" value="RASGEF_cat_dom_sf"/>
</dbReference>
<evidence type="ECO:0000259" key="6">
    <source>
        <dbReference type="PROSITE" id="PS50002"/>
    </source>
</evidence>
<feature type="compositionally biased region" description="Polar residues" evidence="5">
    <location>
        <begin position="281"/>
        <end position="301"/>
    </location>
</feature>
<evidence type="ECO:0000313" key="10">
    <source>
        <dbReference type="EMBL" id="KDR82605.1"/>
    </source>
</evidence>
<dbReference type="PANTHER" id="PTHR23113:SF368">
    <property type="entry name" value="CELL DIVISION CONTROL PROTEIN 25"/>
    <property type="match status" value="1"/>
</dbReference>
<dbReference type="HOGENOM" id="CLU_002632_0_1_1"/>
<dbReference type="InterPro" id="IPR001895">
    <property type="entry name" value="RASGEF_cat_dom"/>
</dbReference>
<dbReference type="SMART" id="SM00229">
    <property type="entry name" value="RasGEFN"/>
    <property type="match status" value="1"/>
</dbReference>
<dbReference type="InterPro" id="IPR023578">
    <property type="entry name" value="Ras_GEF_dom_sf"/>
</dbReference>
<evidence type="ECO:0000313" key="11">
    <source>
        <dbReference type="Proteomes" id="UP000027222"/>
    </source>
</evidence>
<feature type="region of interest" description="Disordered" evidence="5">
    <location>
        <begin position="1023"/>
        <end position="1045"/>
    </location>
</feature>
<dbReference type="CDD" id="cd00155">
    <property type="entry name" value="RasGEF"/>
    <property type="match status" value="1"/>
</dbReference>
<dbReference type="GO" id="GO:0005085">
    <property type="term" value="F:guanyl-nucleotide exchange factor activity"/>
    <property type="evidence" value="ECO:0007669"/>
    <property type="project" value="UniProtKB-KW"/>
</dbReference>
<feature type="compositionally biased region" description="Low complexity" evidence="5">
    <location>
        <begin position="1"/>
        <end position="23"/>
    </location>
</feature>
<dbReference type="InterPro" id="IPR008937">
    <property type="entry name" value="Ras-like_GEF"/>
</dbReference>
<evidence type="ECO:0000256" key="4">
    <source>
        <dbReference type="PROSITE-ProRule" id="PRU00192"/>
    </source>
</evidence>
<dbReference type="PROSITE" id="PS50212">
    <property type="entry name" value="RASGEF_NTER"/>
    <property type="match status" value="1"/>
</dbReference>